<organism evidence="1 2">
    <name type="scientific">Eumeta variegata</name>
    <name type="common">Bagworm moth</name>
    <name type="synonym">Eumeta japonica</name>
    <dbReference type="NCBI Taxonomy" id="151549"/>
    <lineage>
        <taxon>Eukaryota</taxon>
        <taxon>Metazoa</taxon>
        <taxon>Ecdysozoa</taxon>
        <taxon>Arthropoda</taxon>
        <taxon>Hexapoda</taxon>
        <taxon>Insecta</taxon>
        <taxon>Pterygota</taxon>
        <taxon>Neoptera</taxon>
        <taxon>Endopterygota</taxon>
        <taxon>Lepidoptera</taxon>
        <taxon>Glossata</taxon>
        <taxon>Ditrysia</taxon>
        <taxon>Tineoidea</taxon>
        <taxon>Psychidae</taxon>
        <taxon>Oiketicinae</taxon>
        <taxon>Eumeta</taxon>
    </lineage>
</organism>
<dbReference type="AlphaFoldDB" id="A0A4C1XLU0"/>
<reference evidence="1 2" key="1">
    <citation type="journal article" date="2019" name="Commun. Biol.">
        <title>The bagworm genome reveals a unique fibroin gene that provides high tensile strength.</title>
        <authorList>
            <person name="Kono N."/>
            <person name="Nakamura H."/>
            <person name="Ohtoshi R."/>
            <person name="Tomita M."/>
            <person name="Numata K."/>
            <person name="Arakawa K."/>
        </authorList>
    </citation>
    <scope>NUCLEOTIDE SEQUENCE [LARGE SCALE GENOMIC DNA]</scope>
</reference>
<evidence type="ECO:0000313" key="1">
    <source>
        <dbReference type="EMBL" id="GBP63972.1"/>
    </source>
</evidence>
<dbReference type="Proteomes" id="UP000299102">
    <property type="component" value="Unassembled WGS sequence"/>
</dbReference>
<name>A0A4C1XLU0_EUMVA</name>
<protein>
    <submittedName>
        <fullName evidence="1">Uncharacterized protein</fullName>
    </submittedName>
</protein>
<evidence type="ECO:0000313" key="2">
    <source>
        <dbReference type="Proteomes" id="UP000299102"/>
    </source>
</evidence>
<sequence>MTVARSENSYIHKHNYDFHKNYIWITTDESAHSSNAIAGRRRAGGGRRRQKERLTPAPVCGRTSRGIDPIIGWGRARARLADPAAAIIKRIVFERPSARVYCRARKC</sequence>
<dbReference type="EMBL" id="BGZK01000884">
    <property type="protein sequence ID" value="GBP63972.1"/>
    <property type="molecule type" value="Genomic_DNA"/>
</dbReference>
<proteinExistence type="predicted"/>
<gene>
    <name evidence="1" type="ORF">EVAR_25123_1</name>
</gene>
<comment type="caution">
    <text evidence="1">The sequence shown here is derived from an EMBL/GenBank/DDBJ whole genome shotgun (WGS) entry which is preliminary data.</text>
</comment>
<keyword evidence="2" id="KW-1185">Reference proteome</keyword>
<accession>A0A4C1XLU0</accession>